<sequence>MMTYSLKMQDIFNQAQFQAERFDSPYLETWHILLAMVAVDHSLAAMVLSEFERKIRAEEYEAAAILAMGKSPKEVTSVQFKPQSKALSEILAFAHAICQVTNEHEVGSEHVLFAILLNPDIMASRLLELAGYRLKDSGKGEPRFADLRKAIELNAGYSKETIKAIHELRKPKKTKSVGTFSEMMKPQSTAGELSDFTRDLTEMARQGLLEPVIGREKEVSRMVQVLCRKTKNNPVLVGDAGVGKTALAYGLAQRIANGVIPYELQDMRVLELDMMSVVAGTRFRGDFEERMNQLIDDIEADGKIILFVDELHTIMGSGSGIDSTLDAANILKPALSRGTLHMVGATTQEEYQKHIEKDAALSRRFAKILIEEPSVDDAYQILLGLRASYEQYHNVAISDKAVYTAVKLAQRYLTSKQLPDSAIDLLDEASAMVQSMVKKTQPDFITPLDQALLDGDMVKVSAILAKEDKQPKLKPTAVTEDDMLHTLSKLSGIPLEKLTQADSKKYLNLEKELHKRVVGQEMAVSAIARAIRRNQSGIRTGRRPIGSFMFLGPTGVGKTELAKALAELLFDDESALIRFDMSEYMEKFAVSRLNGAPPGYVGYDEGGELTEKVRNKPYAVLLFDEVEKAHPDIFNILLQVLDDGMLTDSRGRKVDFSNTIIIMTSNLGATALRDDKTVGFGAKAIGHDHQAMEKRILEELKKAYRPEFINRIDEKVVFHSLTQENMRDVVKIMVKPLIAALAEKHISLKFQPSALKYLSEAGYDVEMGARPLRRTLQTEVEDRLAELMLSGELSSGQSLKIGVSRGKLAFDIA</sequence>
<evidence type="ECO:0000313" key="9">
    <source>
        <dbReference type="EMBL" id="NGL84912.1"/>
    </source>
</evidence>
<dbReference type="Pfam" id="PF02861">
    <property type="entry name" value="Clp_N"/>
    <property type="match status" value="1"/>
</dbReference>
<dbReference type="Proteomes" id="UP000479499">
    <property type="component" value="Unassembled WGS sequence"/>
</dbReference>
<proteinExistence type="inferred from homology"/>
<dbReference type="CDD" id="cd19499">
    <property type="entry name" value="RecA-like_ClpB_Hsp104-like"/>
    <property type="match status" value="1"/>
</dbReference>
<organism evidence="9 10">
    <name type="scientific">Streptococcus equi subsp. ruminatorum</name>
    <dbReference type="NCBI Taxonomy" id="254358"/>
    <lineage>
        <taxon>Bacteria</taxon>
        <taxon>Bacillati</taxon>
        <taxon>Bacillota</taxon>
        <taxon>Bacilli</taxon>
        <taxon>Lactobacillales</taxon>
        <taxon>Streptococcaceae</taxon>
        <taxon>Streptococcus</taxon>
    </lineage>
</organism>
<dbReference type="GO" id="GO:0005524">
    <property type="term" value="F:ATP binding"/>
    <property type="evidence" value="ECO:0007669"/>
    <property type="project" value="UniProtKB-KW"/>
</dbReference>
<dbReference type="InterPro" id="IPR019489">
    <property type="entry name" value="Clp_ATPase_C"/>
</dbReference>
<keyword evidence="1" id="KW-0677">Repeat</keyword>
<feature type="domain" description="AAA+ ATPase" evidence="7">
    <location>
        <begin position="230"/>
        <end position="375"/>
    </location>
</feature>
<evidence type="ECO:0000259" key="7">
    <source>
        <dbReference type="SMART" id="SM00382"/>
    </source>
</evidence>
<dbReference type="FunFam" id="3.40.50.300:FF:000025">
    <property type="entry name" value="ATP-dependent Clp protease subunit"/>
    <property type="match status" value="1"/>
</dbReference>
<dbReference type="Pfam" id="PF10431">
    <property type="entry name" value="ClpB_D2-small"/>
    <property type="match status" value="1"/>
</dbReference>
<dbReference type="InterPro" id="IPR003959">
    <property type="entry name" value="ATPase_AAA_core"/>
</dbReference>
<dbReference type="PANTHER" id="PTHR11638">
    <property type="entry name" value="ATP-DEPENDENT CLP PROTEASE"/>
    <property type="match status" value="1"/>
</dbReference>
<evidence type="ECO:0000256" key="1">
    <source>
        <dbReference type="ARBA" id="ARBA00022737"/>
    </source>
</evidence>
<keyword evidence="9" id="KW-0378">Hydrolase</keyword>
<name>A0A6M1KMC2_9STRE</name>
<feature type="domain" description="AAA+ ATPase" evidence="7">
    <location>
        <begin position="544"/>
        <end position="684"/>
    </location>
</feature>
<dbReference type="InterPro" id="IPR004176">
    <property type="entry name" value="Clp_R_N"/>
</dbReference>
<dbReference type="InterPro" id="IPR041546">
    <property type="entry name" value="ClpA/ClpB_AAA_lid"/>
</dbReference>
<dbReference type="InterPro" id="IPR050130">
    <property type="entry name" value="ClpA_ClpB"/>
</dbReference>
<comment type="caution">
    <text evidence="9">The sequence shown here is derived from an EMBL/GenBank/DDBJ whole genome shotgun (WGS) entry which is preliminary data.</text>
</comment>
<dbReference type="PROSITE" id="PS00870">
    <property type="entry name" value="CLPAB_1"/>
    <property type="match status" value="1"/>
</dbReference>
<reference evidence="9 10" key="1">
    <citation type="submission" date="2020-02" db="EMBL/GenBank/DDBJ databases">
        <title>M-like protein SrM is not crucial to the virulence of a novel isolate of Streptococcus equi subsp. ruminatorum from Macaca mulatta.</title>
        <authorList>
            <person name="Guo G."/>
            <person name="Cheng L."/>
            <person name="Zhang W."/>
        </authorList>
    </citation>
    <scope>NUCLEOTIDE SEQUENCE [LARGE SCALE GENOMIC DNA]</scope>
    <source>
        <strain evidence="9 10">FJ1804</strain>
    </source>
</reference>
<dbReference type="SUPFAM" id="SSF52540">
    <property type="entry name" value="P-loop containing nucleoside triphosphate hydrolases"/>
    <property type="match status" value="2"/>
</dbReference>
<evidence type="ECO:0000256" key="4">
    <source>
        <dbReference type="ARBA" id="ARBA00023186"/>
    </source>
</evidence>
<evidence type="ECO:0000259" key="8">
    <source>
        <dbReference type="SMART" id="SM01086"/>
    </source>
</evidence>
<dbReference type="GO" id="GO:0005737">
    <property type="term" value="C:cytoplasm"/>
    <property type="evidence" value="ECO:0007669"/>
    <property type="project" value="TreeGrafter"/>
</dbReference>
<dbReference type="InterPro" id="IPR001270">
    <property type="entry name" value="ClpA/B"/>
</dbReference>
<evidence type="ECO:0000256" key="6">
    <source>
        <dbReference type="RuleBase" id="RU004432"/>
    </source>
</evidence>
<comment type="similarity">
    <text evidence="6">Belongs to the ClpA/ClpB family.</text>
</comment>
<dbReference type="Pfam" id="PF17871">
    <property type="entry name" value="AAA_lid_9"/>
    <property type="match status" value="1"/>
</dbReference>
<comment type="function">
    <text evidence="5">Part of a stress-induced multi-chaperone system, it is involved in the recovery of the cell from heat-induced damage, in cooperation with DnaK, DnaJ and GrpE. Acts before DnaK, in the processing of protein aggregates. Protein binding stimulates the ATPase activity; ATP hydrolysis unfolds the denatured protein aggregates, which probably helps expose new hydrophobic binding sites on the surface of ClpB-bound aggregates, contributing to the solubilization and refolding of denatured protein aggregates by DnaK.</text>
</comment>
<dbReference type="SMART" id="SM01086">
    <property type="entry name" value="ClpB_D2-small"/>
    <property type="match status" value="1"/>
</dbReference>
<dbReference type="GO" id="GO:0034605">
    <property type="term" value="P:cellular response to heat"/>
    <property type="evidence" value="ECO:0007669"/>
    <property type="project" value="TreeGrafter"/>
</dbReference>
<dbReference type="Gene3D" id="3.40.50.300">
    <property type="entry name" value="P-loop containing nucleotide triphosphate hydrolases"/>
    <property type="match status" value="2"/>
</dbReference>
<keyword evidence="3 6" id="KW-0067">ATP-binding</keyword>
<dbReference type="Pfam" id="PF00004">
    <property type="entry name" value="AAA"/>
    <property type="match status" value="1"/>
</dbReference>
<dbReference type="Gene3D" id="1.10.8.60">
    <property type="match status" value="2"/>
</dbReference>
<dbReference type="CDD" id="cd00009">
    <property type="entry name" value="AAA"/>
    <property type="match status" value="1"/>
</dbReference>
<dbReference type="GO" id="GO:0006508">
    <property type="term" value="P:proteolysis"/>
    <property type="evidence" value="ECO:0007669"/>
    <property type="project" value="UniProtKB-KW"/>
</dbReference>
<dbReference type="EMBL" id="JAAKFZ010000031">
    <property type="protein sequence ID" value="NGL84912.1"/>
    <property type="molecule type" value="Genomic_DNA"/>
</dbReference>
<dbReference type="InterPro" id="IPR027417">
    <property type="entry name" value="P-loop_NTPase"/>
</dbReference>
<dbReference type="InterPro" id="IPR003593">
    <property type="entry name" value="AAA+_ATPase"/>
</dbReference>
<dbReference type="InterPro" id="IPR018368">
    <property type="entry name" value="ClpA/B_CS1"/>
</dbReference>
<evidence type="ECO:0000256" key="5">
    <source>
        <dbReference type="ARBA" id="ARBA00025613"/>
    </source>
</evidence>
<accession>A0A6M1KMC2</accession>
<keyword evidence="2 6" id="KW-0547">Nucleotide-binding</keyword>
<dbReference type="Gene3D" id="1.10.1780.10">
    <property type="entry name" value="Clp, N-terminal domain"/>
    <property type="match status" value="1"/>
</dbReference>
<dbReference type="GO" id="GO:0016887">
    <property type="term" value="F:ATP hydrolysis activity"/>
    <property type="evidence" value="ECO:0007669"/>
    <property type="project" value="InterPro"/>
</dbReference>
<dbReference type="SMART" id="SM00382">
    <property type="entry name" value="AAA"/>
    <property type="match status" value="2"/>
</dbReference>
<dbReference type="GO" id="GO:0008233">
    <property type="term" value="F:peptidase activity"/>
    <property type="evidence" value="ECO:0007669"/>
    <property type="project" value="UniProtKB-KW"/>
</dbReference>
<dbReference type="PROSITE" id="PS00871">
    <property type="entry name" value="CLPAB_2"/>
    <property type="match status" value="1"/>
</dbReference>
<dbReference type="InterPro" id="IPR028299">
    <property type="entry name" value="ClpA/B_CS2"/>
</dbReference>
<dbReference type="RefSeq" id="WP_164337037.1">
    <property type="nucleotide sequence ID" value="NZ_JAAKFZ010000031.1"/>
</dbReference>
<protein>
    <submittedName>
        <fullName evidence="9">ATP-dependent Clp protease ATP-binding subunit</fullName>
    </submittedName>
</protein>
<dbReference type="PANTHER" id="PTHR11638:SF18">
    <property type="entry name" value="HEAT SHOCK PROTEIN 104"/>
    <property type="match status" value="1"/>
</dbReference>
<keyword evidence="9" id="KW-0645">Protease</keyword>
<feature type="domain" description="Clp ATPase C-terminal" evidence="8">
    <location>
        <begin position="721"/>
        <end position="810"/>
    </location>
</feature>
<gene>
    <name evidence="9" type="ORF">G5B50_09095</name>
</gene>
<dbReference type="Pfam" id="PF07724">
    <property type="entry name" value="AAA_2"/>
    <property type="match status" value="1"/>
</dbReference>
<dbReference type="SUPFAM" id="SSF81923">
    <property type="entry name" value="Double Clp-N motif"/>
    <property type="match status" value="1"/>
</dbReference>
<evidence type="ECO:0000313" key="10">
    <source>
        <dbReference type="Proteomes" id="UP000479499"/>
    </source>
</evidence>
<dbReference type="AlphaFoldDB" id="A0A6M1KMC2"/>
<evidence type="ECO:0000256" key="3">
    <source>
        <dbReference type="ARBA" id="ARBA00022840"/>
    </source>
</evidence>
<dbReference type="PRINTS" id="PR00300">
    <property type="entry name" value="CLPPROTEASEA"/>
</dbReference>
<dbReference type="InterPro" id="IPR036628">
    <property type="entry name" value="Clp_N_dom_sf"/>
</dbReference>
<evidence type="ECO:0000256" key="2">
    <source>
        <dbReference type="ARBA" id="ARBA00022741"/>
    </source>
</evidence>
<keyword evidence="4 6" id="KW-0143">Chaperone</keyword>